<dbReference type="Pfam" id="PF12998">
    <property type="entry name" value="ING"/>
    <property type="match status" value="1"/>
</dbReference>
<feature type="coiled-coil region" evidence="1">
    <location>
        <begin position="42"/>
        <end position="69"/>
    </location>
</feature>
<evidence type="ECO:0000259" key="2">
    <source>
        <dbReference type="Pfam" id="PF12998"/>
    </source>
</evidence>
<reference evidence="3" key="1">
    <citation type="submission" date="2022-07" db="EMBL/GenBank/DDBJ databases">
        <title>Genome Sequence of Physisporinus lineatus.</title>
        <authorList>
            <person name="Buettner E."/>
        </authorList>
    </citation>
    <scope>NUCLEOTIDE SEQUENCE</scope>
    <source>
        <strain evidence="3">VT162</strain>
    </source>
</reference>
<protein>
    <recommendedName>
        <fullName evidence="2">Inhibitor of growth protein N-terminal histone-binding domain-containing protein</fullName>
    </recommendedName>
</protein>
<organism evidence="3 4">
    <name type="scientific">Meripilus lineatus</name>
    <dbReference type="NCBI Taxonomy" id="2056292"/>
    <lineage>
        <taxon>Eukaryota</taxon>
        <taxon>Fungi</taxon>
        <taxon>Dikarya</taxon>
        <taxon>Basidiomycota</taxon>
        <taxon>Agaricomycotina</taxon>
        <taxon>Agaricomycetes</taxon>
        <taxon>Polyporales</taxon>
        <taxon>Meripilaceae</taxon>
        <taxon>Meripilus</taxon>
    </lineage>
</organism>
<evidence type="ECO:0000313" key="4">
    <source>
        <dbReference type="Proteomes" id="UP001212997"/>
    </source>
</evidence>
<dbReference type="Gene3D" id="6.10.140.1740">
    <property type="match status" value="1"/>
</dbReference>
<evidence type="ECO:0000256" key="1">
    <source>
        <dbReference type="SAM" id="Coils"/>
    </source>
</evidence>
<accession>A0AAD5VCE3</accession>
<dbReference type="EMBL" id="JANAWD010000084">
    <property type="protein sequence ID" value="KAJ3487733.1"/>
    <property type="molecule type" value="Genomic_DNA"/>
</dbReference>
<feature type="domain" description="Inhibitor of growth protein N-terminal histone-binding" evidence="2">
    <location>
        <begin position="7"/>
        <end position="80"/>
    </location>
</feature>
<dbReference type="InterPro" id="IPR024610">
    <property type="entry name" value="ING_N_histone-binding"/>
</dbReference>
<name>A0AAD5VCE3_9APHY</name>
<gene>
    <name evidence="3" type="ORF">NLI96_g3348</name>
</gene>
<keyword evidence="1" id="KW-0175">Coiled coil</keyword>
<dbReference type="Proteomes" id="UP001212997">
    <property type="component" value="Unassembled WGS sequence"/>
</dbReference>
<proteinExistence type="predicted"/>
<evidence type="ECO:0000313" key="3">
    <source>
        <dbReference type="EMBL" id="KAJ3487733.1"/>
    </source>
</evidence>
<keyword evidence="4" id="KW-1185">Reference proteome</keyword>
<comment type="caution">
    <text evidence="3">The sequence shown here is derived from an EMBL/GenBank/DDBJ whole genome shotgun (WGS) entry which is preliminary data.</text>
</comment>
<dbReference type="AlphaFoldDB" id="A0AAD5VCE3"/>
<sequence>MPLPSAEINKEAAKYIRHSNRTATNNPGQELSTKDLAIPQTIKGHYAEIDKLSNEKIQLAERIEQLVNRARARLDHDLNKVLLLQGEIEAPIQGGTYFSSSSSRNPVAQTTEALRTAIAIPEPVTLTPVGSAPPPTKSA</sequence>